<organism evidence="1 2">
    <name type="scientific">Bifidobacterium goeldii</name>
    <dbReference type="NCBI Taxonomy" id="2306975"/>
    <lineage>
        <taxon>Bacteria</taxon>
        <taxon>Bacillati</taxon>
        <taxon>Actinomycetota</taxon>
        <taxon>Actinomycetes</taxon>
        <taxon>Bifidobacteriales</taxon>
        <taxon>Bifidobacteriaceae</taxon>
        <taxon>Bifidobacterium</taxon>
    </lineage>
</organism>
<dbReference type="AlphaFoldDB" id="A0A430FLY8"/>
<dbReference type="EMBL" id="QXGL01000001">
    <property type="protein sequence ID" value="RSX53935.1"/>
    <property type="molecule type" value="Genomic_DNA"/>
</dbReference>
<keyword evidence="2" id="KW-1185">Reference proteome</keyword>
<comment type="caution">
    <text evidence="1">The sequence shown here is derived from an EMBL/GenBank/DDBJ whole genome shotgun (WGS) entry which is preliminary data.</text>
</comment>
<evidence type="ECO:0000313" key="2">
    <source>
        <dbReference type="Proteomes" id="UP000287533"/>
    </source>
</evidence>
<reference evidence="1 2" key="1">
    <citation type="submission" date="2018-09" db="EMBL/GenBank/DDBJ databases">
        <title>Characterization of the phylogenetic diversity of five novel species belonging to the genus Bifidobacterium.</title>
        <authorList>
            <person name="Lugli G.A."/>
            <person name="Duranti S."/>
            <person name="Milani C."/>
        </authorList>
    </citation>
    <scope>NUCLEOTIDE SEQUENCE [LARGE SCALE GENOMIC DNA]</scope>
    <source>
        <strain evidence="1 2">2034B</strain>
    </source>
</reference>
<dbReference type="Proteomes" id="UP000287533">
    <property type="component" value="Unassembled WGS sequence"/>
</dbReference>
<gene>
    <name evidence="1" type="ORF">D2E25_0241</name>
</gene>
<accession>A0A430FLY8</accession>
<dbReference type="RefSeq" id="WP_125979238.1">
    <property type="nucleotide sequence ID" value="NZ_QXGL01000001.1"/>
</dbReference>
<protein>
    <submittedName>
        <fullName evidence="1">Uncharacterized protein</fullName>
    </submittedName>
</protein>
<dbReference type="OrthoDB" id="3233170at2"/>
<name>A0A430FLY8_9BIFI</name>
<evidence type="ECO:0000313" key="1">
    <source>
        <dbReference type="EMBL" id="RSX53935.1"/>
    </source>
</evidence>
<sequence length="265" mass="28774">MRVTLTPRTQPSNALILVDAATKNINPLNPQPDVEAVLDVNSLSDGWYSSLEPDVDDMPIPAWHGSWQPSFIRLKRRTVTLKGHRRRAPDTHGRDTSTLEDADFKDRLNALAGERVRLEVEDDHGYRWADGYVGASIPYSSDMGFTVFSIVLVLEPFKHGVAAVFPVKGGRVHVENHGSAPSWPIIHAANPNGLSFVNVSDGVHQVSWRGSGKPVSVDLDYARLAPSAGRMNANDTVPVPPGGLDLWVSADAGSTLTVSCAPSWK</sequence>
<proteinExistence type="predicted"/>